<protein>
    <submittedName>
        <fullName evidence="1">Uncharacterized protein</fullName>
    </submittedName>
</protein>
<dbReference type="Proteomes" id="UP001165090">
    <property type="component" value="Unassembled WGS sequence"/>
</dbReference>
<keyword evidence="2" id="KW-1185">Reference proteome</keyword>
<reference evidence="1 2" key="1">
    <citation type="journal article" date="2023" name="IScience">
        <title>Expanded male sex-determining region conserved during the evolution of homothallism in the green alga Volvox.</title>
        <authorList>
            <person name="Yamamoto K."/>
            <person name="Matsuzaki R."/>
            <person name="Mahakham W."/>
            <person name="Heman W."/>
            <person name="Sekimoto H."/>
            <person name="Kawachi M."/>
            <person name="Minakuchi Y."/>
            <person name="Toyoda A."/>
            <person name="Nozaki H."/>
        </authorList>
    </citation>
    <scope>NUCLEOTIDE SEQUENCE [LARGE SCALE GENOMIC DNA]</scope>
    <source>
        <strain evidence="1 2">NIES-4468</strain>
    </source>
</reference>
<organism evidence="1 2">
    <name type="scientific">Volvox africanus</name>
    <dbReference type="NCBI Taxonomy" id="51714"/>
    <lineage>
        <taxon>Eukaryota</taxon>
        <taxon>Viridiplantae</taxon>
        <taxon>Chlorophyta</taxon>
        <taxon>core chlorophytes</taxon>
        <taxon>Chlorophyceae</taxon>
        <taxon>CS clade</taxon>
        <taxon>Chlamydomonadales</taxon>
        <taxon>Volvocaceae</taxon>
        <taxon>Volvox</taxon>
    </lineage>
</organism>
<feature type="non-terminal residue" evidence="1">
    <location>
        <position position="1"/>
    </location>
</feature>
<gene>
    <name evidence="1" type="ORF">VaNZ11_002379</name>
</gene>
<evidence type="ECO:0000313" key="1">
    <source>
        <dbReference type="EMBL" id="GLI60285.1"/>
    </source>
</evidence>
<comment type="caution">
    <text evidence="1">The sequence shown here is derived from an EMBL/GenBank/DDBJ whole genome shotgun (WGS) entry which is preliminary data.</text>
</comment>
<feature type="non-terminal residue" evidence="1">
    <location>
        <position position="193"/>
    </location>
</feature>
<name>A0ABQ5RRS0_9CHLO</name>
<dbReference type="EMBL" id="BSDZ01000007">
    <property type="protein sequence ID" value="GLI60285.1"/>
    <property type="molecule type" value="Genomic_DNA"/>
</dbReference>
<proteinExistence type="predicted"/>
<sequence>ENRFNEPKWKRRGVGILWKSQAVRDMSGREEGRKVSTKPASLSAGNVAQRLSEDLTRLFARLQLDDGDEWMGAEHLSSCQPVACASEFGPKWSDDWSDPYELSDRASALEHSLRRRSICSAQFSLDADESHSSCTATSSHVKLGSALRALDVSVSSEHTVEGPLGAPRACAGGVSRRLEQLPWGADFLPPYMS</sequence>
<accession>A0ABQ5RRS0</accession>
<evidence type="ECO:0000313" key="2">
    <source>
        <dbReference type="Proteomes" id="UP001165090"/>
    </source>
</evidence>